<dbReference type="PANTHER" id="PTHR42867">
    <property type="entry name" value="MEMBRANE PROTEIN-RELATED"/>
    <property type="match status" value="1"/>
</dbReference>
<dbReference type="OrthoDB" id="9784805at2"/>
<feature type="transmembrane region" description="Helical" evidence="1">
    <location>
        <begin position="215"/>
        <end position="234"/>
    </location>
</feature>
<keyword evidence="1" id="KW-1133">Transmembrane helix</keyword>
<dbReference type="STRING" id="561720.SAMN06275492_13418"/>
<keyword evidence="1" id="KW-0472">Membrane</keyword>
<accession>A0A1X7KQI5</accession>
<evidence type="ECO:0000256" key="1">
    <source>
        <dbReference type="SAM" id="Phobius"/>
    </source>
</evidence>
<reference evidence="3" key="1">
    <citation type="submission" date="2017-04" db="EMBL/GenBank/DDBJ databases">
        <authorList>
            <person name="Varghese N."/>
            <person name="Submissions S."/>
        </authorList>
    </citation>
    <scope>NUCLEOTIDE SEQUENCE [LARGE SCALE GENOMIC DNA]</scope>
    <source>
        <strain evidence="3">USBA 82</strain>
    </source>
</reference>
<dbReference type="AlphaFoldDB" id="A0A1X7KQI5"/>
<dbReference type="RefSeq" id="WP_085545343.1">
    <property type="nucleotide sequence ID" value="NZ_FXBB01000034.1"/>
</dbReference>
<organism evidence="2 3">
    <name type="scientific">Dethiosulfovibrio salsuginis</name>
    <dbReference type="NCBI Taxonomy" id="561720"/>
    <lineage>
        <taxon>Bacteria</taxon>
        <taxon>Thermotogati</taxon>
        <taxon>Synergistota</taxon>
        <taxon>Synergistia</taxon>
        <taxon>Synergistales</taxon>
        <taxon>Dethiosulfovibrionaceae</taxon>
        <taxon>Dethiosulfovibrio</taxon>
    </lineage>
</organism>
<keyword evidence="3" id="KW-1185">Reference proteome</keyword>
<name>A0A1X7KQI5_9BACT</name>
<keyword evidence="1" id="KW-0812">Transmembrane</keyword>
<dbReference type="PANTHER" id="PTHR42867:SF1">
    <property type="entry name" value="MEMBRANE PROTEIN-RELATED"/>
    <property type="match status" value="1"/>
</dbReference>
<evidence type="ECO:0000313" key="3">
    <source>
        <dbReference type="Proteomes" id="UP000193355"/>
    </source>
</evidence>
<gene>
    <name evidence="2" type="ORF">SAMN06275492_13418</name>
</gene>
<dbReference type="InterPro" id="IPR010787">
    <property type="entry name" value="DUF1385"/>
</dbReference>
<proteinExistence type="predicted"/>
<dbReference type="Pfam" id="PF07136">
    <property type="entry name" value="DUF1385"/>
    <property type="match status" value="1"/>
</dbReference>
<feature type="transmembrane region" description="Helical" evidence="1">
    <location>
        <begin position="157"/>
        <end position="174"/>
    </location>
</feature>
<sequence length="324" mass="35213">MLINPFALLSFALRAAFDSASSSCEKSLPVGGQAVIEGVIMKGPSHWGMAVRKPEGDIFRDRWSCAGWDKKGIWSRPVLRGVATMAEMMREGFRALSRSAQIALGEEEELTTKDLVISVLVSIVAVVGLFVALPLWIGDLFGRWFDLGHLGRHAVEGLARGLVFVAYVGCIGLWKDIREVLMYHGAEHKTINAFEGGSPMTVKRIRSYSRIHPRCGTSFLMVVVVVSIVVFSLAGGGGVLWRIGSRVVLLPLVVGLSYEIIRASSKWGSLGRSIMAPALSLQYLTTRVPSGAQIEVALRALESALNVKFTPDTPGRSVYGESRL</sequence>
<feature type="transmembrane region" description="Helical" evidence="1">
    <location>
        <begin position="115"/>
        <end position="137"/>
    </location>
</feature>
<protein>
    <submittedName>
        <fullName evidence="2">Uncharacterized conserved protein YqhQ</fullName>
    </submittedName>
</protein>
<evidence type="ECO:0000313" key="2">
    <source>
        <dbReference type="EMBL" id="SMG43835.1"/>
    </source>
</evidence>
<dbReference type="EMBL" id="FXBB01000034">
    <property type="protein sequence ID" value="SMG43835.1"/>
    <property type="molecule type" value="Genomic_DNA"/>
</dbReference>
<dbReference type="Proteomes" id="UP000193355">
    <property type="component" value="Unassembled WGS sequence"/>
</dbReference>